<dbReference type="CDD" id="cd11341">
    <property type="entry name" value="AmyAc_Pullulanase_LD-like"/>
    <property type="match status" value="1"/>
</dbReference>
<evidence type="ECO:0000313" key="6">
    <source>
        <dbReference type="Proteomes" id="UP000029998"/>
    </source>
</evidence>
<dbReference type="AlphaFoldDB" id="A0A0A0ESN7"/>
<dbReference type="Gene3D" id="2.60.40.1180">
    <property type="entry name" value="Golgi alpha-mannosidase II"/>
    <property type="match status" value="1"/>
</dbReference>
<keyword evidence="2" id="KW-0378">Hydrolase</keyword>
<proteinExistence type="inferred from homology"/>
<dbReference type="InterPro" id="IPR040671">
    <property type="entry name" value="Pullulanase_N2"/>
</dbReference>
<dbReference type="InterPro" id="IPR006047">
    <property type="entry name" value="GH13_cat_dom"/>
</dbReference>
<dbReference type="Pfam" id="PF17967">
    <property type="entry name" value="Pullulanase_N2"/>
    <property type="match status" value="1"/>
</dbReference>
<dbReference type="GO" id="GO:0004553">
    <property type="term" value="F:hydrolase activity, hydrolyzing O-glycosyl compounds"/>
    <property type="evidence" value="ECO:0007669"/>
    <property type="project" value="InterPro"/>
</dbReference>
<dbReference type="GO" id="GO:0005975">
    <property type="term" value="P:carbohydrate metabolic process"/>
    <property type="evidence" value="ECO:0007669"/>
    <property type="project" value="InterPro"/>
</dbReference>
<dbReference type="InterPro" id="IPR014756">
    <property type="entry name" value="Ig_E-set"/>
</dbReference>
<protein>
    <submittedName>
        <fullName evidence="5">Alpha-1,6-glucosidase</fullName>
    </submittedName>
</protein>
<dbReference type="Pfam" id="PF02922">
    <property type="entry name" value="CBM_48"/>
    <property type="match status" value="1"/>
</dbReference>
<reference evidence="5 6" key="1">
    <citation type="submission" date="2013-08" db="EMBL/GenBank/DDBJ databases">
        <title>Genome sequencing of Lysobacter.</title>
        <authorList>
            <person name="Zhang S."/>
            <person name="Wang G."/>
        </authorList>
    </citation>
    <scope>NUCLEOTIDE SEQUENCE [LARGE SCALE GENOMIC DNA]</scope>
    <source>
        <strain evidence="5 6">GH1-9</strain>
    </source>
</reference>
<dbReference type="SUPFAM" id="SSF51445">
    <property type="entry name" value="(Trans)glycosidases"/>
    <property type="match status" value="1"/>
</dbReference>
<dbReference type="InterPro" id="IPR024561">
    <property type="entry name" value="Pullul_strch_C"/>
</dbReference>
<dbReference type="Gene3D" id="3.20.20.80">
    <property type="entry name" value="Glycosidases"/>
    <property type="match status" value="1"/>
</dbReference>
<dbReference type="Gene3D" id="2.60.40.1130">
    <property type="entry name" value="Rab geranylgeranyltransferase alpha-subunit, insert domain"/>
    <property type="match status" value="1"/>
</dbReference>
<evidence type="ECO:0000256" key="1">
    <source>
        <dbReference type="ARBA" id="ARBA00008061"/>
    </source>
</evidence>
<evidence type="ECO:0000256" key="2">
    <source>
        <dbReference type="ARBA" id="ARBA00023295"/>
    </source>
</evidence>
<evidence type="ECO:0000259" key="4">
    <source>
        <dbReference type="SMART" id="SM00642"/>
    </source>
</evidence>
<gene>
    <name evidence="5" type="ORF">N800_07415</name>
</gene>
<keyword evidence="6" id="KW-1185">Reference proteome</keyword>
<dbReference type="SMART" id="SM00642">
    <property type="entry name" value="Aamy"/>
    <property type="match status" value="1"/>
</dbReference>
<feature type="signal peptide" evidence="3">
    <location>
        <begin position="1"/>
        <end position="16"/>
    </location>
</feature>
<dbReference type="SUPFAM" id="SSF81296">
    <property type="entry name" value="E set domains"/>
    <property type="match status" value="2"/>
</dbReference>
<dbReference type="Proteomes" id="UP000029998">
    <property type="component" value="Unassembled WGS sequence"/>
</dbReference>
<organism evidence="5 6">
    <name type="scientific">Lysobacter daejeonensis GH1-9</name>
    <dbReference type="NCBI Taxonomy" id="1385517"/>
    <lineage>
        <taxon>Bacteria</taxon>
        <taxon>Pseudomonadati</taxon>
        <taxon>Pseudomonadota</taxon>
        <taxon>Gammaproteobacteria</taxon>
        <taxon>Lysobacterales</taxon>
        <taxon>Lysobacteraceae</taxon>
        <taxon>Aerolutibacter</taxon>
    </lineage>
</organism>
<keyword evidence="3" id="KW-0732">Signal</keyword>
<feature type="chain" id="PRO_5001962493" evidence="3">
    <location>
        <begin position="17"/>
        <end position="943"/>
    </location>
</feature>
<comment type="similarity">
    <text evidence="1">Belongs to the glycosyl hydrolase 13 family.</text>
</comment>
<evidence type="ECO:0000313" key="5">
    <source>
        <dbReference type="EMBL" id="KGM53519.1"/>
    </source>
</evidence>
<keyword evidence="2" id="KW-0326">Glycosidase</keyword>
<dbReference type="InterPro" id="IPR013783">
    <property type="entry name" value="Ig-like_fold"/>
</dbReference>
<dbReference type="InterPro" id="IPR017853">
    <property type="entry name" value="GH"/>
</dbReference>
<dbReference type="Gene3D" id="2.60.40.10">
    <property type="entry name" value="Immunoglobulins"/>
    <property type="match status" value="1"/>
</dbReference>
<dbReference type="EMBL" id="AVPU01000026">
    <property type="protein sequence ID" value="KGM53519.1"/>
    <property type="molecule type" value="Genomic_DNA"/>
</dbReference>
<dbReference type="InterPro" id="IPR004193">
    <property type="entry name" value="Glyco_hydro_13_N"/>
</dbReference>
<feature type="domain" description="Glycosyl hydrolase family 13 catalytic" evidence="4">
    <location>
        <begin position="389"/>
        <end position="775"/>
    </location>
</feature>
<dbReference type="STRING" id="1385517.N800_07415"/>
<dbReference type="Pfam" id="PF11852">
    <property type="entry name" value="Pullul_strch_C"/>
    <property type="match status" value="1"/>
</dbReference>
<sequence length="943" mass="100802">MPCLLAAMFGTGVVLAAPHAVAAAPAPSLADCNAETHARVLVPAPTAALPATAHWLDATRLQWPQRDGTGRFRLYHSRDGHIVASPGRRVLGADGALALRRASAPLPPALASRFAFVAPGAVLEIATADRARLAALHAGQLVLVEEDAKGRIRAATRVQAAGALDDLHAAAESLTDLGATPGSDGTTLRLWAPTAQRVAACLHADGRAGAHTLLPLTADAATGAWSYRHTANLSGQYYTYLVDVLVPGTGLVRNRVTDPYSVSLTTDSRRSYIADLDAAALKPAGWDATPRPAPLAAQTDMVIYELHVRDFSRDDASVPAARRGKYLAFTESGSDGMRHLRGLAAAGLTDVHLLPVFDLATVPEHGCTAPRVPEAASDSGAQQAAVMADAARDCFNWGYDPYHFNAPEGSYASDAADGAARIREFRAMVQALHRAGLRVGMDVVYNHMTKSGQHPQSVLDRIVPGYYHRLDANGAVERSTCCDNTATEHRMMAKLMVDSAELWVRHYRIDSFRFDLMGHQPRAAMEQLQARVDAAAGRHVQLIGEGWNFGEVANGARFVQAAQGALNGSGIGTFSDRARDAIRGGGPADKGEALFTQGYVNGLGYAPNAQAKAQNAIAAMRTGTGTSDSGTTAAATSPAVAQGAADALTHHADLVRAGLAGTLRDYVITDRTGATKPLSALDYKGQPAGYASQPGEVVNYVENHDNQTLFDINVFKLPRDTSSAERARVQVLALALNAFSQGVAYFHAGGELLRSKSLDRNSFDSGDWFNRIDWTGQEQHFGTGLPPHDDNGADWALMRPLLADAALRPTPVDIAFTRDAFRDLLRLRASSSLFRLRSAADVQQRLHFANTGPAQNPVVIAGHLDGRGYPGARFDEVLYLVNVSPEAQTLSLPEQRGKAYRLHPVHRTEAAADTRPRQSARYDARRGRFTVPPRTAVVFVVEP</sequence>
<dbReference type="InterPro" id="IPR013780">
    <property type="entry name" value="Glyco_hydro_b"/>
</dbReference>
<dbReference type="SUPFAM" id="SSF51011">
    <property type="entry name" value="Glycosyl hydrolase domain"/>
    <property type="match status" value="1"/>
</dbReference>
<name>A0A0A0ESN7_9GAMM</name>
<evidence type="ECO:0000256" key="3">
    <source>
        <dbReference type="SAM" id="SignalP"/>
    </source>
</evidence>
<dbReference type="CDD" id="cd02860">
    <property type="entry name" value="E_set_Pullulanase"/>
    <property type="match status" value="1"/>
</dbReference>
<comment type="caution">
    <text evidence="5">The sequence shown here is derived from an EMBL/GenBank/DDBJ whole genome shotgun (WGS) entry which is preliminary data.</text>
</comment>
<dbReference type="eggNOG" id="COG1523">
    <property type="taxonomic scope" value="Bacteria"/>
</dbReference>
<accession>A0A0A0ESN7</accession>
<dbReference type="PANTHER" id="PTHR43002">
    <property type="entry name" value="GLYCOGEN DEBRANCHING ENZYME"/>
    <property type="match status" value="1"/>
</dbReference>